<dbReference type="InterPro" id="IPR007527">
    <property type="entry name" value="Znf_SWIM"/>
</dbReference>
<dbReference type="EMBL" id="AAXW01000025">
    <property type="protein sequence ID" value="EAZ90429.1"/>
    <property type="molecule type" value="Genomic_DNA"/>
</dbReference>
<proteinExistence type="predicted"/>
<reference evidence="3 4" key="1">
    <citation type="submission" date="2007-03" db="EMBL/GenBank/DDBJ databases">
        <authorList>
            <person name="Stal L."/>
            <person name="Ferriera S."/>
            <person name="Johnson J."/>
            <person name="Kravitz S."/>
            <person name="Beeson K."/>
            <person name="Sutton G."/>
            <person name="Rogers Y.-H."/>
            <person name="Friedman R."/>
            <person name="Frazier M."/>
            <person name="Venter J.C."/>
        </authorList>
    </citation>
    <scope>NUCLEOTIDE SEQUENCE [LARGE SCALE GENOMIC DNA]</scope>
    <source>
        <strain evidence="3 4">CCY0110</strain>
    </source>
</reference>
<accession>A3ISZ8</accession>
<gene>
    <name evidence="3" type="ORF">CY0110_28889</name>
</gene>
<dbReference type="PROSITE" id="PS50966">
    <property type="entry name" value="ZF_SWIM"/>
    <property type="match status" value="1"/>
</dbReference>
<dbReference type="OrthoDB" id="188274at2"/>
<dbReference type="PANTHER" id="PTHR38133:SF1">
    <property type="entry name" value="SLR1429 PROTEIN"/>
    <property type="match status" value="1"/>
</dbReference>
<keyword evidence="1" id="KW-0479">Metal-binding</keyword>
<keyword evidence="1" id="KW-0863">Zinc-finger</keyword>
<dbReference type="eggNOG" id="COG4279">
    <property type="taxonomic scope" value="Bacteria"/>
</dbReference>
<name>A3ISZ8_9CHRO</name>
<sequence>MTQANVAQGGNNLPQQEWWVIRWLELLDSYRFKKRLERARNYAREGHVLSIEFSGSEVLSKVQGTEPDPYQVSLSLDPFTDEDWNFIIESLSKKAIFSAQLLAGKMPDNIEKVFTENGLSVFPFTLSDVHSRCSCPDKANPCKHIGAIYYQLAERFSEDPFIIFQLRGRTKTQILEGLRQLRKQQRNPQETPSENSEQVIKKEQKVKGKEKQEHQELNVKNFWQYKESLDPSLVVIVPPPDNKTVLDVLGNIPLAYEEAKTVKDYLQQVYQMVSQQAMMTALNRDE</sequence>
<dbReference type="AlphaFoldDB" id="A3ISZ8"/>
<dbReference type="Pfam" id="PF04434">
    <property type="entry name" value="SWIM"/>
    <property type="match status" value="1"/>
</dbReference>
<comment type="caution">
    <text evidence="3">The sequence shown here is derived from an EMBL/GenBank/DDBJ whole genome shotgun (WGS) entry which is preliminary data.</text>
</comment>
<keyword evidence="4" id="KW-1185">Reference proteome</keyword>
<evidence type="ECO:0000313" key="4">
    <source>
        <dbReference type="Proteomes" id="UP000003781"/>
    </source>
</evidence>
<evidence type="ECO:0000256" key="1">
    <source>
        <dbReference type="PROSITE-ProRule" id="PRU00325"/>
    </source>
</evidence>
<protein>
    <recommendedName>
        <fullName evidence="2">SWIM-type domain-containing protein</fullName>
    </recommendedName>
</protein>
<organism evidence="3 4">
    <name type="scientific">Crocosphaera chwakensis CCY0110</name>
    <dbReference type="NCBI Taxonomy" id="391612"/>
    <lineage>
        <taxon>Bacteria</taxon>
        <taxon>Bacillati</taxon>
        <taxon>Cyanobacteriota</taxon>
        <taxon>Cyanophyceae</taxon>
        <taxon>Oscillatoriophycideae</taxon>
        <taxon>Chroococcales</taxon>
        <taxon>Aphanothecaceae</taxon>
        <taxon>Crocosphaera</taxon>
        <taxon>Crocosphaera chwakensis</taxon>
    </lineage>
</organism>
<evidence type="ECO:0000313" key="3">
    <source>
        <dbReference type="EMBL" id="EAZ90429.1"/>
    </source>
</evidence>
<dbReference type="RefSeq" id="WP_008276503.1">
    <property type="nucleotide sequence ID" value="NZ_AAXW01000025.1"/>
</dbReference>
<feature type="domain" description="SWIM-type" evidence="2">
    <location>
        <begin position="122"/>
        <end position="153"/>
    </location>
</feature>
<evidence type="ECO:0000259" key="2">
    <source>
        <dbReference type="PROSITE" id="PS50966"/>
    </source>
</evidence>
<dbReference type="Proteomes" id="UP000003781">
    <property type="component" value="Unassembled WGS sequence"/>
</dbReference>
<dbReference type="PANTHER" id="PTHR38133">
    <property type="entry name" value="SLR1429 PROTEIN"/>
    <property type="match status" value="1"/>
</dbReference>
<dbReference type="GO" id="GO:0008270">
    <property type="term" value="F:zinc ion binding"/>
    <property type="evidence" value="ECO:0007669"/>
    <property type="project" value="UniProtKB-KW"/>
</dbReference>
<keyword evidence="1" id="KW-0862">Zinc</keyword>